<comment type="caution">
    <text evidence="15">The sequence shown here is derived from an EMBL/GenBank/DDBJ whole genome shotgun (WGS) entry which is preliminary data.</text>
</comment>
<keyword evidence="10 13" id="KW-0460">Magnesium</keyword>
<dbReference type="Pfam" id="PF00224">
    <property type="entry name" value="PK"/>
    <property type="match status" value="1"/>
</dbReference>
<keyword evidence="12" id="KW-0670">Pyruvate</keyword>
<comment type="similarity">
    <text evidence="3 13">Belongs to the pyruvate kinase family.</text>
</comment>
<sequence length="207" mass="22795">MKVHITEKISDTELKVKVIRGGLLKARKGVNVPDVEIDCAALTEKDIEDAEFLLRLEPPCEYICVSFAQKAQDLQELIDIMDRLQVPQDRRPKICPKIEKPQALTNIDGIIAKSQALMVARGDLGVELGLERVPFAQKLLIKRAKDAGLFVITATQMVESMIENSVPTRAEVSDLQNAVWDGTDAVMLSGEAASGKYPLEAVRAEVD</sequence>
<evidence type="ECO:0000256" key="1">
    <source>
        <dbReference type="ARBA" id="ARBA00001958"/>
    </source>
</evidence>
<evidence type="ECO:0000256" key="11">
    <source>
        <dbReference type="ARBA" id="ARBA00023152"/>
    </source>
</evidence>
<dbReference type="Gene3D" id="3.20.20.60">
    <property type="entry name" value="Phosphoenolpyruvate-binding domains"/>
    <property type="match status" value="1"/>
</dbReference>
<dbReference type="GO" id="GO:0005524">
    <property type="term" value="F:ATP binding"/>
    <property type="evidence" value="ECO:0007669"/>
    <property type="project" value="UniProtKB-KW"/>
</dbReference>
<evidence type="ECO:0000256" key="6">
    <source>
        <dbReference type="ARBA" id="ARBA00022723"/>
    </source>
</evidence>
<evidence type="ECO:0000256" key="4">
    <source>
        <dbReference type="ARBA" id="ARBA00012142"/>
    </source>
</evidence>
<keyword evidence="16" id="KW-1185">Reference proteome</keyword>
<evidence type="ECO:0000256" key="3">
    <source>
        <dbReference type="ARBA" id="ARBA00008663"/>
    </source>
</evidence>
<evidence type="ECO:0000256" key="13">
    <source>
        <dbReference type="RuleBase" id="RU000504"/>
    </source>
</evidence>
<evidence type="ECO:0000259" key="14">
    <source>
        <dbReference type="Pfam" id="PF00224"/>
    </source>
</evidence>
<dbReference type="EMBL" id="CAJNNV010005073">
    <property type="protein sequence ID" value="CAE8591614.1"/>
    <property type="molecule type" value="Genomic_DNA"/>
</dbReference>
<dbReference type="SUPFAM" id="SSF50800">
    <property type="entry name" value="PK beta-barrel domain-like"/>
    <property type="match status" value="1"/>
</dbReference>
<keyword evidence="6" id="KW-0479">Metal-binding</keyword>
<dbReference type="GO" id="GO:0004743">
    <property type="term" value="F:pyruvate kinase activity"/>
    <property type="evidence" value="ECO:0007669"/>
    <property type="project" value="UniProtKB-EC"/>
</dbReference>
<feature type="domain" description="Pyruvate kinase barrel" evidence="14">
    <location>
        <begin position="3"/>
        <end position="202"/>
    </location>
</feature>
<keyword evidence="11 13" id="KW-0324">Glycolysis</keyword>
<evidence type="ECO:0000256" key="5">
    <source>
        <dbReference type="ARBA" id="ARBA00022679"/>
    </source>
</evidence>
<dbReference type="AlphaFoldDB" id="A0A813DYK8"/>
<comment type="pathway">
    <text evidence="2 13">Carbohydrate degradation; glycolysis; pyruvate from D-glyceraldehyde 3-phosphate: step 5/5.</text>
</comment>
<accession>A0A813DYK8</accession>
<evidence type="ECO:0000313" key="16">
    <source>
        <dbReference type="Proteomes" id="UP000654075"/>
    </source>
</evidence>
<evidence type="ECO:0000256" key="2">
    <source>
        <dbReference type="ARBA" id="ARBA00004997"/>
    </source>
</evidence>
<reference evidence="15" key="1">
    <citation type="submission" date="2021-02" db="EMBL/GenBank/DDBJ databases">
        <authorList>
            <person name="Dougan E. K."/>
            <person name="Rhodes N."/>
            <person name="Thang M."/>
            <person name="Chan C."/>
        </authorList>
    </citation>
    <scope>NUCLEOTIDE SEQUENCE</scope>
</reference>
<dbReference type="InterPro" id="IPR001697">
    <property type="entry name" value="Pyr_Knase"/>
</dbReference>
<keyword evidence="9" id="KW-0067">ATP-binding</keyword>
<evidence type="ECO:0000256" key="8">
    <source>
        <dbReference type="ARBA" id="ARBA00022777"/>
    </source>
</evidence>
<dbReference type="SUPFAM" id="SSF51621">
    <property type="entry name" value="Phosphoenolpyruvate/pyruvate domain"/>
    <property type="match status" value="1"/>
</dbReference>
<dbReference type="InterPro" id="IPR040442">
    <property type="entry name" value="Pyrv_kinase-like_dom_sf"/>
</dbReference>
<dbReference type="InterPro" id="IPR015793">
    <property type="entry name" value="Pyrv_Knase_brl"/>
</dbReference>
<dbReference type="OrthoDB" id="108365at2759"/>
<evidence type="ECO:0000256" key="10">
    <source>
        <dbReference type="ARBA" id="ARBA00022842"/>
    </source>
</evidence>
<evidence type="ECO:0000256" key="12">
    <source>
        <dbReference type="ARBA" id="ARBA00023317"/>
    </source>
</evidence>
<organism evidence="15 16">
    <name type="scientific">Polarella glacialis</name>
    <name type="common">Dinoflagellate</name>
    <dbReference type="NCBI Taxonomy" id="89957"/>
    <lineage>
        <taxon>Eukaryota</taxon>
        <taxon>Sar</taxon>
        <taxon>Alveolata</taxon>
        <taxon>Dinophyceae</taxon>
        <taxon>Suessiales</taxon>
        <taxon>Suessiaceae</taxon>
        <taxon>Polarella</taxon>
    </lineage>
</organism>
<dbReference type="GO" id="GO:0016301">
    <property type="term" value="F:kinase activity"/>
    <property type="evidence" value="ECO:0007669"/>
    <property type="project" value="UniProtKB-KW"/>
</dbReference>
<dbReference type="PRINTS" id="PR01050">
    <property type="entry name" value="PYRUVTKNASE"/>
</dbReference>
<dbReference type="PANTHER" id="PTHR11817">
    <property type="entry name" value="PYRUVATE KINASE"/>
    <property type="match status" value="1"/>
</dbReference>
<comment type="catalytic activity">
    <reaction evidence="13">
        <text>pyruvate + ATP = phosphoenolpyruvate + ADP + H(+)</text>
        <dbReference type="Rhea" id="RHEA:18157"/>
        <dbReference type="ChEBI" id="CHEBI:15361"/>
        <dbReference type="ChEBI" id="CHEBI:15378"/>
        <dbReference type="ChEBI" id="CHEBI:30616"/>
        <dbReference type="ChEBI" id="CHEBI:58702"/>
        <dbReference type="ChEBI" id="CHEBI:456216"/>
        <dbReference type="EC" id="2.7.1.40"/>
    </reaction>
</comment>
<dbReference type="InterPro" id="IPR015813">
    <property type="entry name" value="Pyrv/PenolPyrv_kinase-like_dom"/>
</dbReference>
<dbReference type="GO" id="GO:0000287">
    <property type="term" value="F:magnesium ion binding"/>
    <property type="evidence" value="ECO:0007669"/>
    <property type="project" value="InterPro"/>
</dbReference>
<protein>
    <recommendedName>
        <fullName evidence="4 13">Pyruvate kinase</fullName>
        <ecNumber evidence="4 13">2.7.1.40</ecNumber>
    </recommendedName>
</protein>
<dbReference type="EC" id="2.7.1.40" evidence="4 13"/>
<evidence type="ECO:0000256" key="9">
    <source>
        <dbReference type="ARBA" id="ARBA00022840"/>
    </source>
</evidence>
<gene>
    <name evidence="15" type="ORF">PGLA1383_LOCUS10283</name>
</gene>
<evidence type="ECO:0000313" key="15">
    <source>
        <dbReference type="EMBL" id="CAE8591614.1"/>
    </source>
</evidence>
<dbReference type="InterPro" id="IPR015806">
    <property type="entry name" value="Pyrv_Knase_insert_dom_sf"/>
</dbReference>
<keyword evidence="7" id="KW-0547">Nucleotide-binding</keyword>
<dbReference type="Proteomes" id="UP000654075">
    <property type="component" value="Unassembled WGS sequence"/>
</dbReference>
<comment type="cofactor">
    <cofactor evidence="1">
        <name>K(+)</name>
        <dbReference type="ChEBI" id="CHEBI:29103"/>
    </cofactor>
</comment>
<name>A0A813DYK8_POLGL</name>
<dbReference type="Gene3D" id="2.40.33.10">
    <property type="entry name" value="PK beta-barrel domain-like"/>
    <property type="match status" value="1"/>
</dbReference>
<dbReference type="UniPathway" id="UPA00109">
    <property type="reaction ID" value="UER00188"/>
</dbReference>
<keyword evidence="5 13" id="KW-0808">Transferase</keyword>
<evidence type="ECO:0000256" key="7">
    <source>
        <dbReference type="ARBA" id="ARBA00022741"/>
    </source>
</evidence>
<proteinExistence type="inferred from homology"/>
<dbReference type="GO" id="GO:0030955">
    <property type="term" value="F:potassium ion binding"/>
    <property type="evidence" value="ECO:0007669"/>
    <property type="project" value="InterPro"/>
</dbReference>
<keyword evidence="8 13" id="KW-0418">Kinase</keyword>
<dbReference type="InterPro" id="IPR011037">
    <property type="entry name" value="Pyrv_Knase-like_insert_dom_sf"/>
</dbReference>